<evidence type="ECO:0000313" key="2">
    <source>
        <dbReference type="EMBL" id="SEG42759.1"/>
    </source>
</evidence>
<keyword evidence="3" id="KW-1185">Reference proteome</keyword>
<name>A0A1H6A1Z8_9ACTN</name>
<sequence>MLTPTPSGLRPTRLSALSAATIVLAGSLTVLNGVFLNESPALADPCGGGGQNFGCGLEDGGGGSGGGGGGNGGGGGGGTGEIPDVNQDGGAGGPGAPNNPAQPAPEPATLDLAAQARSTAELPTPTAHTAPSDKTYVSLRTRLWVDGFVPVSTEPINVGNQIVVATATPRTVTWSLGETTVTCNGPGSKTSDACSHVFQRSSASTPGGAHQVTATITFSVTWTCVGSGCDAPGGTLDDLTSTSIPQPLVVSEIQTNSRP</sequence>
<dbReference type="Proteomes" id="UP000236723">
    <property type="component" value="Unassembled WGS sequence"/>
</dbReference>
<gene>
    <name evidence="2" type="ORF">SAMN04489712_105158</name>
</gene>
<organism evidence="2 3">
    <name type="scientific">Thermomonospora echinospora</name>
    <dbReference type="NCBI Taxonomy" id="1992"/>
    <lineage>
        <taxon>Bacteria</taxon>
        <taxon>Bacillati</taxon>
        <taxon>Actinomycetota</taxon>
        <taxon>Actinomycetes</taxon>
        <taxon>Streptosporangiales</taxon>
        <taxon>Thermomonosporaceae</taxon>
        <taxon>Thermomonospora</taxon>
    </lineage>
</organism>
<protein>
    <submittedName>
        <fullName evidence="2">Uncharacterized protein</fullName>
    </submittedName>
</protein>
<reference evidence="3" key="1">
    <citation type="submission" date="2016-10" db="EMBL/GenBank/DDBJ databases">
        <authorList>
            <person name="Varghese N."/>
            <person name="Submissions S."/>
        </authorList>
    </citation>
    <scope>NUCLEOTIDE SEQUENCE [LARGE SCALE GENOMIC DNA]</scope>
    <source>
        <strain evidence="3">DSM 43163</strain>
    </source>
</reference>
<evidence type="ECO:0000313" key="3">
    <source>
        <dbReference type="Proteomes" id="UP000236723"/>
    </source>
</evidence>
<accession>A0A1H6A1Z8</accession>
<dbReference type="EMBL" id="FNVO01000005">
    <property type="protein sequence ID" value="SEG42759.1"/>
    <property type="molecule type" value="Genomic_DNA"/>
</dbReference>
<dbReference type="AlphaFoldDB" id="A0A1H6A1Z8"/>
<proteinExistence type="predicted"/>
<feature type="region of interest" description="Disordered" evidence="1">
    <location>
        <begin position="66"/>
        <end position="106"/>
    </location>
</feature>
<dbReference type="RefSeq" id="WP_200827230.1">
    <property type="nucleotide sequence ID" value="NZ_FNVO01000005.1"/>
</dbReference>
<feature type="compositionally biased region" description="Gly residues" evidence="1">
    <location>
        <begin position="66"/>
        <end position="80"/>
    </location>
</feature>
<evidence type="ECO:0000256" key="1">
    <source>
        <dbReference type="SAM" id="MobiDB-lite"/>
    </source>
</evidence>